<dbReference type="Proteomes" id="UP000630149">
    <property type="component" value="Unassembled WGS sequence"/>
</dbReference>
<dbReference type="EMBL" id="BMOB01000002">
    <property type="protein sequence ID" value="GGI80915.1"/>
    <property type="molecule type" value="Genomic_DNA"/>
</dbReference>
<name>A0A917JR28_9GAMM</name>
<organism evidence="3 4">
    <name type="scientific">Legionella impletisoli</name>
    <dbReference type="NCBI Taxonomy" id="343510"/>
    <lineage>
        <taxon>Bacteria</taxon>
        <taxon>Pseudomonadati</taxon>
        <taxon>Pseudomonadota</taxon>
        <taxon>Gammaproteobacteria</taxon>
        <taxon>Legionellales</taxon>
        <taxon>Legionellaceae</taxon>
        <taxon>Legionella</taxon>
    </lineage>
</organism>
<dbReference type="OrthoDB" id="9814399at2"/>
<feature type="chain" id="PRO_5037643843" description="DUF2147 domain-containing protein" evidence="1">
    <location>
        <begin position="23"/>
        <end position="143"/>
    </location>
</feature>
<gene>
    <name evidence="3" type="ORF">GCM10007966_06770</name>
</gene>
<reference evidence="3" key="2">
    <citation type="submission" date="2020-09" db="EMBL/GenBank/DDBJ databases">
        <authorList>
            <person name="Sun Q."/>
            <person name="Ohkuma M."/>
        </authorList>
    </citation>
    <scope>NUCLEOTIDE SEQUENCE</scope>
    <source>
        <strain evidence="3">JCM 13919</strain>
    </source>
</reference>
<dbReference type="InterPro" id="IPR019223">
    <property type="entry name" value="DUF2147"/>
</dbReference>
<reference evidence="3" key="1">
    <citation type="journal article" date="2014" name="Int. J. Syst. Evol. Microbiol.">
        <title>Complete genome sequence of Corynebacterium casei LMG S-19264T (=DSM 44701T), isolated from a smear-ripened cheese.</title>
        <authorList>
            <consortium name="US DOE Joint Genome Institute (JGI-PGF)"/>
            <person name="Walter F."/>
            <person name="Albersmeier A."/>
            <person name="Kalinowski J."/>
            <person name="Ruckert C."/>
        </authorList>
    </citation>
    <scope>NUCLEOTIDE SEQUENCE</scope>
    <source>
        <strain evidence="3">JCM 13919</strain>
    </source>
</reference>
<evidence type="ECO:0000259" key="2">
    <source>
        <dbReference type="Pfam" id="PF09917"/>
    </source>
</evidence>
<dbReference type="PANTHER" id="PTHR36919:SF3">
    <property type="entry name" value="BLL5882 PROTEIN"/>
    <property type="match status" value="1"/>
</dbReference>
<feature type="signal peptide" evidence="1">
    <location>
        <begin position="1"/>
        <end position="22"/>
    </location>
</feature>
<dbReference type="PANTHER" id="PTHR36919">
    <property type="entry name" value="BLR1215 PROTEIN"/>
    <property type="match status" value="1"/>
</dbReference>
<keyword evidence="4" id="KW-1185">Reference proteome</keyword>
<dbReference type="AlphaFoldDB" id="A0A917JR28"/>
<protein>
    <recommendedName>
        <fullName evidence="2">DUF2147 domain-containing protein</fullName>
    </recommendedName>
</protein>
<dbReference type="Pfam" id="PF09917">
    <property type="entry name" value="DUF2147"/>
    <property type="match status" value="1"/>
</dbReference>
<accession>A0A917JR28</accession>
<evidence type="ECO:0000313" key="4">
    <source>
        <dbReference type="Proteomes" id="UP000630149"/>
    </source>
</evidence>
<feature type="domain" description="DUF2147" evidence="2">
    <location>
        <begin position="27"/>
        <end position="142"/>
    </location>
</feature>
<comment type="caution">
    <text evidence="3">The sequence shown here is derived from an EMBL/GenBank/DDBJ whole genome shotgun (WGS) entry which is preliminary data.</text>
</comment>
<dbReference type="RefSeq" id="WP_131775810.1">
    <property type="nucleotide sequence ID" value="NZ_BMOB01000002.1"/>
</dbReference>
<keyword evidence="1" id="KW-0732">Signal</keyword>
<evidence type="ECO:0000313" key="3">
    <source>
        <dbReference type="EMBL" id="GGI80915.1"/>
    </source>
</evidence>
<proteinExistence type="predicted"/>
<dbReference type="Gene3D" id="2.40.128.520">
    <property type="match status" value="1"/>
</dbReference>
<sequence length="143" mass="15876">MRFGRRLLIAVLTVLYIPFAFAASVEGLWTTIDDKTGKPRSVVRLSESGGKLTGSVVNVYKQEGDTGKCSKCPGQFKDKPIKGLQFLWGLEKKNESTWTGGKILDPKSGKIYNAKITVKGNKLYVRGYVGMSMLGRTQVWVRK</sequence>
<evidence type="ECO:0000256" key="1">
    <source>
        <dbReference type="SAM" id="SignalP"/>
    </source>
</evidence>